<proteinExistence type="predicted"/>
<sequence length="73" mass="7961">GSSLGKDFGGQSSCSRVRRQAEANCPFCHQMRPKMRYWVLGLVPSSGKALPDEVDRCLTGPRGMIHVSGEPLD</sequence>
<protein>
    <submittedName>
        <fullName evidence="1">Uncharacterized protein</fullName>
    </submittedName>
</protein>
<evidence type="ECO:0000313" key="1">
    <source>
        <dbReference type="EMBL" id="CAG7892247.1"/>
    </source>
</evidence>
<dbReference type="Proteomes" id="UP000694005">
    <property type="component" value="Chromosome A02"/>
</dbReference>
<accession>A0A8D9H4F8</accession>
<dbReference type="EMBL" id="LS974618">
    <property type="protein sequence ID" value="CAG7892247.1"/>
    <property type="molecule type" value="Genomic_DNA"/>
</dbReference>
<dbReference type="AlphaFoldDB" id="A0A8D9H4F8"/>
<dbReference type="Gramene" id="A02p11990.2_BraZ1">
    <property type="protein sequence ID" value="A02p11990.2_BraZ1.CDS"/>
    <property type="gene ID" value="A02g11990.2_BraZ1"/>
</dbReference>
<evidence type="ECO:0000313" key="2">
    <source>
        <dbReference type="Proteomes" id="UP000694005"/>
    </source>
</evidence>
<organism evidence="1 2">
    <name type="scientific">Brassica campestris</name>
    <name type="common">Field mustard</name>
    <dbReference type="NCBI Taxonomy" id="3711"/>
    <lineage>
        <taxon>Eukaryota</taxon>
        <taxon>Viridiplantae</taxon>
        <taxon>Streptophyta</taxon>
        <taxon>Embryophyta</taxon>
        <taxon>Tracheophyta</taxon>
        <taxon>Spermatophyta</taxon>
        <taxon>Magnoliopsida</taxon>
        <taxon>eudicotyledons</taxon>
        <taxon>Gunneridae</taxon>
        <taxon>Pentapetalae</taxon>
        <taxon>rosids</taxon>
        <taxon>malvids</taxon>
        <taxon>Brassicales</taxon>
        <taxon>Brassicaceae</taxon>
        <taxon>Brassiceae</taxon>
        <taxon>Brassica</taxon>
    </lineage>
</organism>
<gene>
    <name evidence="1" type="ORF">BRAPAZ1V2_A02P11990.2</name>
</gene>
<reference evidence="1 2" key="1">
    <citation type="submission" date="2021-07" db="EMBL/GenBank/DDBJ databases">
        <authorList>
            <consortium name="Genoscope - CEA"/>
            <person name="William W."/>
        </authorList>
    </citation>
    <scope>NUCLEOTIDE SEQUENCE [LARGE SCALE GENOMIC DNA]</scope>
</reference>
<name>A0A8D9H4F8_BRACM</name>
<feature type="non-terminal residue" evidence="1">
    <location>
        <position position="1"/>
    </location>
</feature>